<name>A0A1I5NVT6_9SPHN</name>
<feature type="transmembrane region" description="Helical" evidence="3">
    <location>
        <begin position="6"/>
        <end position="25"/>
    </location>
</feature>
<dbReference type="InterPro" id="IPR000160">
    <property type="entry name" value="GGDEF_dom"/>
</dbReference>
<evidence type="ECO:0000259" key="4">
    <source>
        <dbReference type="PROSITE" id="PS50887"/>
    </source>
</evidence>
<dbReference type="GO" id="GO:1902201">
    <property type="term" value="P:negative regulation of bacterial-type flagellum-dependent cell motility"/>
    <property type="evidence" value="ECO:0007669"/>
    <property type="project" value="TreeGrafter"/>
</dbReference>
<dbReference type="CDD" id="cd01949">
    <property type="entry name" value="GGDEF"/>
    <property type="match status" value="1"/>
</dbReference>
<dbReference type="SMART" id="SM00267">
    <property type="entry name" value="GGDEF"/>
    <property type="match status" value="1"/>
</dbReference>
<gene>
    <name evidence="5" type="ORF">SAMN04488060_2127</name>
</gene>
<keyword evidence="6" id="KW-1185">Reference proteome</keyword>
<dbReference type="NCBIfam" id="TIGR00254">
    <property type="entry name" value="GGDEF"/>
    <property type="match status" value="1"/>
</dbReference>
<protein>
    <recommendedName>
        <fullName evidence="1">diguanylate cyclase</fullName>
        <ecNumber evidence="1">2.7.7.65</ecNumber>
    </recommendedName>
</protein>
<dbReference type="RefSeq" id="WP_090481197.1">
    <property type="nucleotide sequence ID" value="NZ_FOWZ01000003.1"/>
</dbReference>
<dbReference type="PROSITE" id="PS50887">
    <property type="entry name" value="GGDEF"/>
    <property type="match status" value="1"/>
</dbReference>
<feature type="transmembrane region" description="Helical" evidence="3">
    <location>
        <begin position="149"/>
        <end position="170"/>
    </location>
</feature>
<feature type="transmembrane region" description="Helical" evidence="3">
    <location>
        <begin position="32"/>
        <end position="54"/>
    </location>
</feature>
<keyword evidence="3" id="KW-0812">Transmembrane</keyword>
<dbReference type="Gene3D" id="3.30.70.270">
    <property type="match status" value="1"/>
</dbReference>
<feature type="transmembrane region" description="Helical" evidence="3">
    <location>
        <begin position="182"/>
        <end position="209"/>
    </location>
</feature>
<keyword evidence="3" id="KW-1133">Transmembrane helix</keyword>
<evidence type="ECO:0000256" key="1">
    <source>
        <dbReference type="ARBA" id="ARBA00012528"/>
    </source>
</evidence>
<dbReference type="FunFam" id="3.30.70.270:FF:000001">
    <property type="entry name" value="Diguanylate cyclase domain protein"/>
    <property type="match status" value="1"/>
</dbReference>
<feature type="domain" description="GGDEF" evidence="4">
    <location>
        <begin position="249"/>
        <end position="381"/>
    </location>
</feature>
<sequence length="403" mass="43775">MREQIIGMITPTMAVMFSVGFLLLWKRGTLGNYVLAFAAAYAFFAIGFGVTHLFDTGSPYVFHTTQFFYTLSTASGIWGVARRVDQPPHLGVLLIIYALSAGTLALAILLSDDLTSRLIIVNMGYGVMYVVAVMSLLNAHRRDTIDKIVIGMQALLAAQFLIRPLLTLLIEGSIPAAAYRESLYYSVLNLSLALLSLLAAMVLVAACIYDQIAAVRERAELDLLTGLRTRRAFEQDVIAYLERAKQEGVPVSLVVADIDHFKAVNDIYGHQTGDRAIARFGEVVRNTIRDTDIAGRIGGEEFCILAWNCDGNAAVALAERVRNRFGASAIEGMPEDHRLTASFGIAGRAEGEGYGKLFARSDAALYAAKQGGRNRSIRDERSGETSLIASVAPKASWPKAANS</sequence>
<dbReference type="EC" id="2.7.7.65" evidence="1"/>
<evidence type="ECO:0000313" key="6">
    <source>
        <dbReference type="Proteomes" id="UP000199331"/>
    </source>
</evidence>
<keyword evidence="3" id="KW-0472">Membrane</keyword>
<dbReference type="EMBL" id="FOWZ01000003">
    <property type="protein sequence ID" value="SFP25847.1"/>
    <property type="molecule type" value="Genomic_DNA"/>
</dbReference>
<dbReference type="PANTHER" id="PTHR45138">
    <property type="entry name" value="REGULATORY COMPONENTS OF SENSORY TRANSDUCTION SYSTEM"/>
    <property type="match status" value="1"/>
</dbReference>
<evidence type="ECO:0000313" key="5">
    <source>
        <dbReference type="EMBL" id="SFP25847.1"/>
    </source>
</evidence>
<dbReference type="AlphaFoldDB" id="A0A1I5NVT6"/>
<dbReference type="GO" id="GO:0043709">
    <property type="term" value="P:cell adhesion involved in single-species biofilm formation"/>
    <property type="evidence" value="ECO:0007669"/>
    <property type="project" value="TreeGrafter"/>
</dbReference>
<proteinExistence type="predicted"/>
<feature type="transmembrane region" description="Helical" evidence="3">
    <location>
        <begin position="92"/>
        <end position="111"/>
    </location>
</feature>
<dbReference type="GO" id="GO:0005886">
    <property type="term" value="C:plasma membrane"/>
    <property type="evidence" value="ECO:0007669"/>
    <property type="project" value="TreeGrafter"/>
</dbReference>
<reference evidence="6" key="1">
    <citation type="submission" date="2016-10" db="EMBL/GenBank/DDBJ databases">
        <authorList>
            <person name="Varghese N."/>
            <person name="Submissions S."/>
        </authorList>
    </citation>
    <scope>NUCLEOTIDE SEQUENCE [LARGE SCALE GENOMIC DNA]</scope>
    <source>
        <strain evidence="6">CGMCC 1.7715</strain>
    </source>
</reference>
<dbReference type="STRING" id="604088.SAMN04488060_2127"/>
<dbReference type="PANTHER" id="PTHR45138:SF9">
    <property type="entry name" value="DIGUANYLATE CYCLASE DGCM-RELATED"/>
    <property type="match status" value="1"/>
</dbReference>
<organism evidence="5 6">
    <name type="scientific">Qipengyuania nanhaisediminis</name>
    <dbReference type="NCBI Taxonomy" id="604088"/>
    <lineage>
        <taxon>Bacteria</taxon>
        <taxon>Pseudomonadati</taxon>
        <taxon>Pseudomonadota</taxon>
        <taxon>Alphaproteobacteria</taxon>
        <taxon>Sphingomonadales</taxon>
        <taxon>Erythrobacteraceae</taxon>
        <taxon>Qipengyuania</taxon>
    </lineage>
</organism>
<evidence type="ECO:0000256" key="2">
    <source>
        <dbReference type="ARBA" id="ARBA00034247"/>
    </source>
</evidence>
<dbReference type="OrthoDB" id="384661at2"/>
<dbReference type="Proteomes" id="UP000199331">
    <property type="component" value="Unassembled WGS sequence"/>
</dbReference>
<dbReference type="InterPro" id="IPR050469">
    <property type="entry name" value="Diguanylate_Cyclase"/>
</dbReference>
<evidence type="ECO:0000256" key="3">
    <source>
        <dbReference type="SAM" id="Phobius"/>
    </source>
</evidence>
<dbReference type="GO" id="GO:0052621">
    <property type="term" value="F:diguanylate cyclase activity"/>
    <property type="evidence" value="ECO:0007669"/>
    <property type="project" value="UniProtKB-EC"/>
</dbReference>
<dbReference type="InterPro" id="IPR043128">
    <property type="entry name" value="Rev_trsase/Diguanyl_cyclase"/>
</dbReference>
<comment type="catalytic activity">
    <reaction evidence="2">
        <text>2 GTP = 3',3'-c-di-GMP + 2 diphosphate</text>
        <dbReference type="Rhea" id="RHEA:24898"/>
        <dbReference type="ChEBI" id="CHEBI:33019"/>
        <dbReference type="ChEBI" id="CHEBI:37565"/>
        <dbReference type="ChEBI" id="CHEBI:58805"/>
        <dbReference type="EC" id="2.7.7.65"/>
    </reaction>
</comment>
<accession>A0A1I5NVT6</accession>
<feature type="transmembrane region" description="Helical" evidence="3">
    <location>
        <begin position="60"/>
        <end position="80"/>
    </location>
</feature>
<feature type="transmembrane region" description="Helical" evidence="3">
    <location>
        <begin position="117"/>
        <end position="137"/>
    </location>
</feature>
<dbReference type="SUPFAM" id="SSF55073">
    <property type="entry name" value="Nucleotide cyclase"/>
    <property type="match status" value="1"/>
</dbReference>
<dbReference type="Pfam" id="PF00990">
    <property type="entry name" value="GGDEF"/>
    <property type="match status" value="1"/>
</dbReference>
<dbReference type="InterPro" id="IPR029787">
    <property type="entry name" value="Nucleotide_cyclase"/>
</dbReference>